<dbReference type="AlphaFoldDB" id="A0A387BAA2"/>
<comment type="similarity">
    <text evidence="6">Belongs to the ABC-4 integral membrane protein family.</text>
</comment>
<dbReference type="GO" id="GO:0055085">
    <property type="term" value="P:transmembrane transport"/>
    <property type="evidence" value="ECO:0007669"/>
    <property type="project" value="UniProtKB-UniRule"/>
</dbReference>
<keyword evidence="5 6" id="KW-0472">Membrane</keyword>
<evidence type="ECO:0000256" key="6">
    <source>
        <dbReference type="PIRNR" id="PIRNR018968"/>
    </source>
</evidence>
<evidence type="ECO:0000313" key="8">
    <source>
        <dbReference type="EMBL" id="AYG00785.1"/>
    </source>
</evidence>
<protein>
    <submittedName>
        <fullName evidence="8">FtsX-like permease family protein</fullName>
    </submittedName>
</protein>
<reference evidence="8 9" key="1">
    <citation type="submission" date="2018-09" db="EMBL/GenBank/DDBJ databases">
        <title>Genome sequencing of strain 1JSPR-7.</title>
        <authorList>
            <person name="Heo J."/>
            <person name="Kim S.-J."/>
            <person name="Kwon S.-W."/>
        </authorList>
    </citation>
    <scope>NUCLEOTIDE SEQUENCE [LARGE SCALE GENOMIC DNA]</scope>
    <source>
        <strain evidence="8 9">1JSPR-7</strain>
    </source>
</reference>
<evidence type="ECO:0000256" key="1">
    <source>
        <dbReference type="ARBA" id="ARBA00004651"/>
    </source>
</evidence>
<evidence type="ECO:0000256" key="5">
    <source>
        <dbReference type="ARBA" id="ARBA00023136"/>
    </source>
</evidence>
<keyword evidence="2 6" id="KW-1003">Cell membrane</keyword>
<dbReference type="Proteomes" id="UP000269374">
    <property type="component" value="Chromosome"/>
</dbReference>
<feature type="transmembrane region" description="Helical" evidence="6">
    <location>
        <begin position="279"/>
        <end position="304"/>
    </location>
</feature>
<evidence type="ECO:0000256" key="3">
    <source>
        <dbReference type="ARBA" id="ARBA00022692"/>
    </source>
</evidence>
<feature type="transmembrane region" description="Helical" evidence="6">
    <location>
        <begin position="21"/>
        <end position="44"/>
    </location>
</feature>
<sequence>MLSLKLATSNIRKGFKSFAPFLMACITMFVMIFVTASIGLSPSIDKLRGGSAVAELMGFALIILTIFSILILIYSYRFLQLQRSKEFGLYDILGFGKVRIAGVAFLELLLSYIITVVIGTICGIAFSKFLYLIFVNLIGGSYFNLAINPIAIGIVMFIYAIFFLILMIIGSFIIWKSSSLDLLREESKGEREPKSNIFFAGLAVILLVAGYYVALTVENPIAALVKFFIAVLLVIFGTYFFYVSFTVWYLKRKKKRPSYYKPNNFITTSSMLYRMKANAIGLGNITILLSMTIVTVIVSLGIFFGTENMVKTQFPKEAQITSFGDKKTSADLSALTEKAASDAGVKVNSLSTLYMSPDLEITRKVGSETQFIARSSGSTKLLDQDDYFVTLTTIDSLKSLGNQDLSALTENQVLLLDLSSDKKSATTTVNTVDWYGHQYRVAGHLESVKNFPEGISPTNSLLMVFANEKIMNQELKNYNSTKGEQDYTQLPITMTLFEVNKADEKKLTTAFNRQNGNDDSLSLSYRTETWETQRAQIGGFVFIGFVLGASFILGAALIIYYKQLSEGAQDKRSFKILQEVGLSKAEVQKTIKSQVRMIFFLPLVITILHLLGAYRMIDKILMIFGVVDSNLTLTISLITIASCAAIYYLIYKITSRVYYKIVER</sequence>
<feature type="transmembrane region" description="Helical" evidence="6">
    <location>
        <begin position="100"/>
        <end position="126"/>
    </location>
</feature>
<dbReference type="Pfam" id="PF02687">
    <property type="entry name" value="FtsX"/>
    <property type="match status" value="1"/>
</dbReference>
<keyword evidence="6" id="KW-0813">Transport</keyword>
<dbReference type="InterPro" id="IPR003838">
    <property type="entry name" value="ABC3_permease_C"/>
</dbReference>
<dbReference type="GO" id="GO:0005886">
    <property type="term" value="C:plasma membrane"/>
    <property type="evidence" value="ECO:0007669"/>
    <property type="project" value="UniProtKB-SubCell"/>
</dbReference>
<evidence type="ECO:0000313" key="9">
    <source>
        <dbReference type="Proteomes" id="UP000269374"/>
    </source>
</evidence>
<feature type="transmembrane region" description="Helical" evidence="6">
    <location>
        <begin position="537"/>
        <end position="561"/>
    </location>
</feature>
<evidence type="ECO:0000256" key="4">
    <source>
        <dbReference type="ARBA" id="ARBA00022989"/>
    </source>
</evidence>
<keyword evidence="9" id="KW-1185">Reference proteome</keyword>
<proteinExistence type="inferred from homology"/>
<dbReference type="KEGG" id="lact:D7I46_06560"/>
<feature type="transmembrane region" description="Helical" evidence="6">
    <location>
        <begin position="196"/>
        <end position="215"/>
    </location>
</feature>
<keyword evidence="3 6" id="KW-0812">Transmembrane</keyword>
<feature type="transmembrane region" description="Helical" evidence="6">
    <location>
        <begin position="598"/>
        <end position="617"/>
    </location>
</feature>
<organism evidence="8 9">
    <name type="scientific">Lactococcus allomyrinae</name>
    <dbReference type="NCBI Taxonomy" id="2419773"/>
    <lineage>
        <taxon>Bacteria</taxon>
        <taxon>Bacillati</taxon>
        <taxon>Bacillota</taxon>
        <taxon>Bacilli</taxon>
        <taxon>Lactobacillales</taxon>
        <taxon>Streptococcaceae</taxon>
        <taxon>Lactococcus</taxon>
    </lineage>
</organism>
<evidence type="ECO:0000256" key="2">
    <source>
        <dbReference type="ARBA" id="ARBA00022475"/>
    </source>
</evidence>
<evidence type="ECO:0000259" key="7">
    <source>
        <dbReference type="Pfam" id="PF02687"/>
    </source>
</evidence>
<dbReference type="InterPro" id="IPR027022">
    <property type="entry name" value="ABC_permease_BceB-typ"/>
</dbReference>
<comment type="subcellular location">
    <subcellularLocation>
        <location evidence="1 6">Cell membrane</location>
        <topology evidence="1 6">Multi-pass membrane protein</topology>
    </subcellularLocation>
</comment>
<dbReference type="PANTHER" id="PTHR46795:SF3">
    <property type="entry name" value="ABC TRANSPORTER PERMEASE"/>
    <property type="match status" value="1"/>
</dbReference>
<dbReference type="OrthoDB" id="1705903at2"/>
<dbReference type="InterPro" id="IPR052536">
    <property type="entry name" value="ABC-4_Integral_Memb_Prot"/>
</dbReference>
<dbReference type="RefSeq" id="WP_120772173.1">
    <property type="nucleotide sequence ID" value="NZ_CP032627.1"/>
</dbReference>
<gene>
    <name evidence="8" type="ORF">D7I46_06560</name>
</gene>
<dbReference type="EMBL" id="CP032627">
    <property type="protein sequence ID" value="AYG00785.1"/>
    <property type="molecule type" value="Genomic_DNA"/>
</dbReference>
<dbReference type="PANTHER" id="PTHR46795">
    <property type="entry name" value="ABC TRANSPORTER PERMEASE-RELATED-RELATED"/>
    <property type="match status" value="1"/>
</dbReference>
<feature type="transmembrane region" description="Helical" evidence="6">
    <location>
        <begin position="56"/>
        <end position="79"/>
    </location>
</feature>
<feature type="transmembrane region" description="Helical" evidence="6">
    <location>
        <begin position="227"/>
        <end position="250"/>
    </location>
</feature>
<keyword evidence="4 6" id="KW-1133">Transmembrane helix</keyword>
<accession>A0A387BAA2</accession>
<dbReference type="PIRSF" id="PIRSF018968">
    <property type="entry name" value="ABC_permease_BceB"/>
    <property type="match status" value="1"/>
</dbReference>
<name>A0A387BAA2_9LACT</name>
<feature type="transmembrane region" description="Helical" evidence="6">
    <location>
        <begin position="629"/>
        <end position="650"/>
    </location>
</feature>
<feature type="transmembrane region" description="Helical" evidence="6">
    <location>
        <begin position="146"/>
        <end position="175"/>
    </location>
</feature>
<feature type="domain" description="ABC3 transporter permease C-terminal" evidence="7">
    <location>
        <begin position="59"/>
        <end position="174"/>
    </location>
</feature>